<evidence type="ECO:0000256" key="3">
    <source>
        <dbReference type="ARBA" id="ARBA00022490"/>
    </source>
</evidence>
<evidence type="ECO:0000259" key="10">
    <source>
        <dbReference type="PROSITE" id="PS50229"/>
    </source>
</evidence>
<dbReference type="InterPro" id="IPR000697">
    <property type="entry name" value="WH1/EVH1_dom"/>
</dbReference>
<keyword evidence="5" id="KW-0677">Repeat</keyword>
<dbReference type="InterPro" id="IPR033927">
    <property type="entry name" value="WASPfam_EVH1"/>
</dbReference>
<dbReference type="SUPFAM" id="SSF47912">
    <property type="entry name" value="Wiscott-Aldrich syndrome protein, WASP, C-terminal domain"/>
    <property type="match status" value="2"/>
</dbReference>
<dbReference type="SMART" id="SM00285">
    <property type="entry name" value="PBD"/>
    <property type="match status" value="1"/>
</dbReference>
<sequence>MKQQDSTRDRNPADRTNRPSTLLSADENEQVFSLLGRKCQTMCTAVAQVYQTEGTSHSIWKKKHTGALCFVRDSSKRSYFMRMYCLLKNELVWEHEIYDSVNITKARPYLLTFEGQDGNVGLNFASEGECDSYYKIAVTMEERSRKRQERRVRSRGQAAAPSTAQPVETEEQTKVTLRNHPQISSVSITPSANTSPLKPLGNLDKKSKKRGRKFTKSDISNPTNFIHVSHVGWNAQKGFDMVGSEDDEMLKNFFTKAGVSDKELKDRATRDFIYDFVKNHDVLASVKSERVEKSRAPAPPPVPTRHPAQQTTQNGSQRSAPPPPPARQPPPPLPTTTPPTRGPPPSRPPPISGSNPSFASPASVPPPPPPPPPAPQLAVVPPPPAMPQKPLTDDSGSSSLPVLSPNDPRNALMESIRKGTTLKKVDQSALSTGSGDSRSDLMSEIRQGIELRPVESRELPPASNRSSENSGTDALADALRRALQDRGRAIHSSDDDSDESSDNDGEWED</sequence>
<dbReference type="OMA" id="EYNQDRK"/>
<dbReference type="PROSITE" id="PS50108">
    <property type="entry name" value="CRIB"/>
    <property type="match status" value="1"/>
</dbReference>
<feature type="compositionally biased region" description="Polar residues" evidence="8">
    <location>
        <begin position="463"/>
        <end position="472"/>
    </location>
</feature>
<evidence type="ECO:0000256" key="8">
    <source>
        <dbReference type="SAM" id="MobiDB-lite"/>
    </source>
</evidence>
<feature type="compositionally biased region" description="Polar residues" evidence="8">
    <location>
        <begin position="174"/>
        <end position="196"/>
    </location>
</feature>
<dbReference type="SMART" id="SM00461">
    <property type="entry name" value="WH1"/>
    <property type="match status" value="1"/>
</dbReference>
<dbReference type="PROSITE" id="PS51082">
    <property type="entry name" value="WH2"/>
    <property type="match status" value="2"/>
</dbReference>
<comment type="subcellular location">
    <subcellularLocation>
        <location evidence="2">Cytoplasm</location>
        <location evidence="2">Cytoskeleton</location>
    </subcellularLocation>
    <subcellularLocation>
        <location evidence="1">Nucleus</location>
    </subcellularLocation>
</comment>
<dbReference type="InParanoid" id="A0A7R8YZB0"/>
<evidence type="ECO:0000256" key="7">
    <source>
        <dbReference type="ARBA" id="ARBA00023242"/>
    </source>
</evidence>
<dbReference type="PANTHER" id="PTHR11202">
    <property type="entry name" value="SPROUTY-RELATED, EVH1 DOMAIN-CONTAINING PROTEIN FAMILY MEMBER"/>
    <property type="match status" value="1"/>
</dbReference>
<dbReference type="InterPro" id="IPR003124">
    <property type="entry name" value="WH2_dom"/>
</dbReference>
<evidence type="ECO:0008006" key="14">
    <source>
        <dbReference type="Google" id="ProtNLM"/>
    </source>
</evidence>
<dbReference type="SUPFAM" id="SSF50729">
    <property type="entry name" value="PH domain-like"/>
    <property type="match status" value="1"/>
</dbReference>
<evidence type="ECO:0000256" key="5">
    <source>
        <dbReference type="ARBA" id="ARBA00022737"/>
    </source>
</evidence>
<dbReference type="PROSITE" id="PS50229">
    <property type="entry name" value="WH1"/>
    <property type="match status" value="1"/>
</dbReference>
<feature type="domain" description="WH2" evidence="11">
    <location>
        <begin position="408"/>
        <end position="425"/>
    </location>
</feature>
<dbReference type="Gene3D" id="6.10.280.150">
    <property type="match status" value="1"/>
</dbReference>
<feature type="compositionally biased region" description="Basic and acidic residues" evidence="8">
    <location>
        <begin position="1"/>
        <end position="17"/>
    </location>
</feature>
<dbReference type="Pfam" id="PF00568">
    <property type="entry name" value="WH1"/>
    <property type="match status" value="1"/>
</dbReference>
<feature type="compositionally biased region" description="Acidic residues" evidence="8">
    <location>
        <begin position="495"/>
        <end position="509"/>
    </location>
</feature>
<name>A0A7R8YZB0_HERIL</name>
<dbReference type="CDD" id="cd01205">
    <property type="entry name" value="EVH1_WASP-like"/>
    <property type="match status" value="1"/>
</dbReference>
<protein>
    <recommendedName>
        <fullName evidence="14">WASp</fullName>
    </recommendedName>
</protein>
<keyword evidence="3" id="KW-0963">Cytoplasm</keyword>
<dbReference type="SMART" id="SM00246">
    <property type="entry name" value="WH2"/>
    <property type="match status" value="2"/>
</dbReference>
<dbReference type="Pfam" id="PF02205">
    <property type="entry name" value="WH2"/>
    <property type="match status" value="2"/>
</dbReference>
<keyword evidence="13" id="KW-1185">Reference proteome</keyword>
<keyword evidence="6" id="KW-0206">Cytoskeleton</keyword>
<feature type="domain" description="WH1" evidence="10">
    <location>
        <begin position="35"/>
        <end position="144"/>
    </location>
</feature>
<feature type="domain" description="WH2" evidence="11">
    <location>
        <begin position="437"/>
        <end position="454"/>
    </location>
</feature>
<feature type="domain" description="CRIB" evidence="9">
    <location>
        <begin position="219"/>
        <end position="232"/>
    </location>
</feature>
<feature type="compositionally biased region" description="Low complexity" evidence="8">
    <location>
        <begin position="352"/>
        <end position="362"/>
    </location>
</feature>
<dbReference type="PANTHER" id="PTHR11202:SF36">
    <property type="entry name" value="ACTIN NUCLEATION-PROMOTING FACTOR WASL"/>
    <property type="match status" value="1"/>
</dbReference>
<feature type="region of interest" description="Disordered" evidence="8">
    <location>
        <begin position="144"/>
        <end position="221"/>
    </location>
</feature>
<keyword evidence="7" id="KW-0539">Nucleus</keyword>
<dbReference type="CDD" id="cd00132">
    <property type="entry name" value="CRIB"/>
    <property type="match status" value="1"/>
</dbReference>
<feature type="region of interest" description="Disordered" evidence="8">
    <location>
        <begin position="288"/>
        <end position="509"/>
    </location>
</feature>
<dbReference type="FunFam" id="2.30.29.30:FF:000130">
    <property type="entry name" value="neural Wiskott-Aldrich syndrome protein"/>
    <property type="match status" value="1"/>
</dbReference>
<keyword evidence="4" id="KW-0597">Phosphoprotein</keyword>
<feature type="compositionally biased region" description="Pro residues" evidence="8">
    <location>
        <begin position="363"/>
        <end position="387"/>
    </location>
</feature>
<dbReference type="GO" id="GO:0003779">
    <property type="term" value="F:actin binding"/>
    <property type="evidence" value="ECO:0007669"/>
    <property type="project" value="InterPro"/>
</dbReference>
<dbReference type="Proteomes" id="UP000594454">
    <property type="component" value="Chromosome 5"/>
</dbReference>
<evidence type="ECO:0000313" key="13">
    <source>
        <dbReference type="Proteomes" id="UP000594454"/>
    </source>
</evidence>
<evidence type="ECO:0000256" key="4">
    <source>
        <dbReference type="ARBA" id="ARBA00022553"/>
    </source>
</evidence>
<feature type="compositionally biased region" description="Pro residues" evidence="8">
    <location>
        <begin position="320"/>
        <end position="351"/>
    </location>
</feature>
<dbReference type="AlphaFoldDB" id="A0A7R8YZB0"/>
<evidence type="ECO:0000259" key="11">
    <source>
        <dbReference type="PROSITE" id="PS51082"/>
    </source>
</evidence>
<dbReference type="FunCoup" id="A0A7R8YZB0">
    <property type="interactions" value="675"/>
</dbReference>
<dbReference type="InterPro" id="IPR011993">
    <property type="entry name" value="PH-like_dom_sf"/>
</dbReference>
<dbReference type="InterPro" id="IPR000095">
    <property type="entry name" value="CRIB_dom"/>
</dbReference>
<organism evidence="12 13">
    <name type="scientific">Hermetia illucens</name>
    <name type="common">Black soldier fly</name>
    <dbReference type="NCBI Taxonomy" id="343691"/>
    <lineage>
        <taxon>Eukaryota</taxon>
        <taxon>Metazoa</taxon>
        <taxon>Ecdysozoa</taxon>
        <taxon>Arthropoda</taxon>
        <taxon>Hexapoda</taxon>
        <taxon>Insecta</taxon>
        <taxon>Pterygota</taxon>
        <taxon>Neoptera</taxon>
        <taxon>Endopterygota</taxon>
        <taxon>Diptera</taxon>
        <taxon>Brachycera</taxon>
        <taxon>Stratiomyomorpha</taxon>
        <taxon>Stratiomyidae</taxon>
        <taxon>Hermetiinae</taxon>
        <taxon>Hermetia</taxon>
    </lineage>
</organism>
<dbReference type="GO" id="GO:0005634">
    <property type="term" value="C:nucleus"/>
    <property type="evidence" value="ECO:0007669"/>
    <property type="project" value="UniProtKB-SubCell"/>
</dbReference>
<evidence type="ECO:0000313" key="12">
    <source>
        <dbReference type="EMBL" id="CAD7089822.1"/>
    </source>
</evidence>
<feature type="compositionally biased region" description="Basic residues" evidence="8">
    <location>
        <begin position="145"/>
        <end position="154"/>
    </location>
</feature>
<dbReference type="Pfam" id="PF00786">
    <property type="entry name" value="PBD"/>
    <property type="match status" value="1"/>
</dbReference>
<proteinExistence type="predicted"/>
<reference evidence="12 13" key="1">
    <citation type="submission" date="2020-11" db="EMBL/GenBank/DDBJ databases">
        <authorList>
            <person name="Wallbank WR R."/>
            <person name="Pardo Diaz C."/>
            <person name="Kozak K."/>
            <person name="Martin S."/>
            <person name="Jiggins C."/>
            <person name="Moest M."/>
            <person name="Warren A I."/>
            <person name="Generalovic N T."/>
            <person name="Byers J.R.P. K."/>
            <person name="Montejo-Kovacevich G."/>
            <person name="Yen C E."/>
        </authorList>
    </citation>
    <scope>NUCLEOTIDE SEQUENCE [LARGE SCALE GENOMIC DNA]</scope>
</reference>
<dbReference type="GO" id="GO:0005856">
    <property type="term" value="C:cytoskeleton"/>
    <property type="evidence" value="ECO:0007669"/>
    <property type="project" value="UniProtKB-SubCell"/>
</dbReference>
<accession>A0A7R8YZB0</accession>
<dbReference type="EMBL" id="LR899013">
    <property type="protein sequence ID" value="CAD7089822.1"/>
    <property type="molecule type" value="Genomic_DNA"/>
</dbReference>
<dbReference type="InterPro" id="IPR036936">
    <property type="entry name" value="CRIB_dom_sf"/>
</dbReference>
<dbReference type="GO" id="GO:0007015">
    <property type="term" value="P:actin filament organization"/>
    <property type="evidence" value="ECO:0007669"/>
    <property type="project" value="InterPro"/>
</dbReference>
<dbReference type="OrthoDB" id="8963340at2759"/>
<dbReference type="InterPro" id="IPR011026">
    <property type="entry name" value="WAS_C"/>
</dbReference>
<evidence type="ECO:0000259" key="9">
    <source>
        <dbReference type="PROSITE" id="PS50108"/>
    </source>
</evidence>
<evidence type="ECO:0000256" key="1">
    <source>
        <dbReference type="ARBA" id="ARBA00004123"/>
    </source>
</evidence>
<feature type="compositionally biased region" description="Basic and acidic residues" evidence="8">
    <location>
        <begin position="437"/>
        <end position="458"/>
    </location>
</feature>
<feature type="region of interest" description="Disordered" evidence="8">
    <location>
        <begin position="1"/>
        <end position="22"/>
    </location>
</feature>
<evidence type="ECO:0000256" key="6">
    <source>
        <dbReference type="ARBA" id="ARBA00023212"/>
    </source>
</evidence>
<evidence type="ECO:0000256" key="2">
    <source>
        <dbReference type="ARBA" id="ARBA00004245"/>
    </source>
</evidence>
<feature type="compositionally biased region" description="Basic and acidic residues" evidence="8">
    <location>
        <begin position="478"/>
        <end position="494"/>
    </location>
</feature>
<gene>
    <name evidence="12" type="ORF">HERILL_LOCUS12349</name>
</gene>
<dbReference type="Gene3D" id="3.90.810.10">
    <property type="entry name" value="CRIB domain"/>
    <property type="match status" value="1"/>
</dbReference>
<dbReference type="Gene3D" id="2.30.29.30">
    <property type="entry name" value="Pleckstrin-homology domain (PH domain)/Phosphotyrosine-binding domain (PTB)"/>
    <property type="match status" value="1"/>
</dbReference>